<dbReference type="EMBL" id="JAUSVS010000001">
    <property type="protein sequence ID" value="MDQ0462574.1"/>
    <property type="molecule type" value="Genomic_DNA"/>
</dbReference>
<evidence type="ECO:0008006" key="4">
    <source>
        <dbReference type="Google" id="ProtNLM"/>
    </source>
</evidence>
<evidence type="ECO:0000256" key="1">
    <source>
        <dbReference type="SAM" id="SignalP"/>
    </source>
</evidence>
<accession>A0ABU0IKU1</accession>
<keyword evidence="1" id="KW-0732">Signal</keyword>
<reference evidence="2 3" key="1">
    <citation type="submission" date="2023-07" db="EMBL/GenBank/DDBJ databases">
        <title>Genomic Encyclopedia of Type Strains, Phase IV (KMG-IV): sequencing the most valuable type-strain genomes for metagenomic binning, comparative biology and taxonomic classification.</title>
        <authorList>
            <person name="Goeker M."/>
        </authorList>
    </citation>
    <scope>NUCLEOTIDE SEQUENCE [LARGE SCALE GENOMIC DNA]</scope>
    <source>
        <strain evidence="2 3">DSM 18695</strain>
    </source>
</reference>
<evidence type="ECO:0000313" key="2">
    <source>
        <dbReference type="EMBL" id="MDQ0462574.1"/>
    </source>
</evidence>
<evidence type="ECO:0000313" key="3">
    <source>
        <dbReference type="Proteomes" id="UP001228905"/>
    </source>
</evidence>
<feature type="chain" id="PRO_5046982221" description="TonB C-terminal domain-containing protein" evidence="1">
    <location>
        <begin position="23"/>
        <end position="109"/>
    </location>
</feature>
<comment type="caution">
    <text evidence="2">The sequence shown here is derived from an EMBL/GenBank/DDBJ whole genome shotgun (WGS) entry which is preliminary data.</text>
</comment>
<protein>
    <recommendedName>
        <fullName evidence="4">TonB C-terminal domain-containing protein</fullName>
    </recommendedName>
</protein>
<dbReference type="Proteomes" id="UP001228905">
    <property type="component" value="Unassembled WGS sequence"/>
</dbReference>
<gene>
    <name evidence="2" type="ORF">QO010_000322</name>
</gene>
<feature type="signal peptide" evidence="1">
    <location>
        <begin position="1"/>
        <end position="22"/>
    </location>
</feature>
<keyword evidence="3" id="KW-1185">Reference proteome</keyword>
<name>A0ABU0IKU1_9CAUL</name>
<dbReference type="RefSeq" id="WP_307345066.1">
    <property type="nucleotide sequence ID" value="NZ_JAUSVS010000001.1"/>
</dbReference>
<organism evidence="2 3">
    <name type="scientific">Caulobacter ginsengisoli</name>
    <dbReference type="NCBI Taxonomy" id="400775"/>
    <lineage>
        <taxon>Bacteria</taxon>
        <taxon>Pseudomonadati</taxon>
        <taxon>Pseudomonadota</taxon>
        <taxon>Alphaproteobacteria</taxon>
        <taxon>Caulobacterales</taxon>
        <taxon>Caulobacteraceae</taxon>
        <taxon>Caulobacter</taxon>
    </lineage>
</organism>
<proteinExistence type="predicted"/>
<sequence length="109" mass="12126">MRRRLLIAAAFAALAITGTADAKPRPRVYSVIFEVTVDEAGKVATLKVSKVIEPATGSLDAVKVDVPEVFVEAVRVELLKRTYEPSPKPFFTYMFYDPRFPDKPNITIP</sequence>